<sequence length="101" mass="10912">MEDTSGEDVNEPGQCSRHEGVGGGGTRDLAGGLPGTSTWRVCAWNFARERRQQLQIVGVTTAMQEVGKRAGGIALEYRVNLHHATGRPPAEVLIGRELRQC</sequence>
<proteinExistence type="predicted"/>
<accession>A0A0N4W3S9</accession>
<organism evidence="4">
    <name type="scientific">Haemonchus placei</name>
    <name type="common">Barber's pole worm</name>
    <dbReference type="NCBI Taxonomy" id="6290"/>
    <lineage>
        <taxon>Eukaryota</taxon>
        <taxon>Metazoa</taxon>
        <taxon>Ecdysozoa</taxon>
        <taxon>Nematoda</taxon>
        <taxon>Chromadorea</taxon>
        <taxon>Rhabditida</taxon>
        <taxon>Rhabditina</taxon>
        <taxon>Rhabditomorpha</taxon>
        <taxon>Strongyloidea</taxon>
        <taxon>Trichostrongylidae</taxon>
        <taxon>Haemonchus</taxon>
    </lineage>
</organism>
<reference evidence="2 3" key="2">
    <citation type="submission" date="2018-11" db="EMBL/GenBank/DDBJ databases">
        <authorList>
            <consortium name="Pathogen Informatics"/>
        </authorList>
    </citation>
    <scope>NUCLEOTIDE SEQUENCE [LARGE SCALE GENOMIC DNA]</scope>
    <source>
        <strain evidence="2 3">MHpl1</strain>
    </source>
</reference>
<reference evidence="4" key="1">
    <citation type="submission" date="2017-02" db="UniProtKB">
        <authorList>
            <consortium name="WormBaseParasite"/>
        </authorList>
    </citation>
    <scope>IDENTIFICATION</scope>
</reference>
<evidence type="ECO:0000256" key="1">
    <source>
        <dbReference type="SAM" id="MobiDB-lite"/>
    </source>
</evidence>
<dbReference type="EMBL" id="UZAF01016217">
    <property type="protein sequence ID" value="VDO23346.1"/>
    <property type="molecule type" value="Genomic_DNA"/>
</dbReference>
<dbReference type="AlphaFoldDB" id="A0A0N4W3S9"/>
<feature type="region of interest" description="Disordered" evidence="1">
    <location>
        <begin position="1"/>
        <end position="34"/>
    </location>
</feature>
<evidence type="ECO:0000313" key="4">
    <source>
        <dbReference type="WBParaSite" id="HPLM_0000449601-mRNA-1"/>
    </source>
</evidence>
<dbReference type="WBParaSite" id="HPLM_0000449601-mRNA-1">
    <property type="protein sequence ID" value="HPLM_0000449601-mRNA-1"/>
    <property type="gene ID" value="HPLM_0000449601"/>
</dbReference>
<evidence type="ECO:0000313" key="2">
    <source>
        <dbReference type="EMBL" id="VDO23346.1"/>
    </source>
</evidence>
<evidence type="ECO:0000313" key="3">
    <source>
        <dbReference type="Proteomes" id="UP000268014"/>
    </source>
</evidence>
<keyword evidence="3" id="KW-1185">Reference proteome</keyword>
<dbReference type="Proteomes" id="UP000268014">
    <property type="component" value="Unassembled WGS sequence"/>
</dbReference>
<name>A0A0N4W3S9_HAEPC</name>
<gene>
    <name evidence="2" type="ORF">HPLM_LOCUS4488</name>
</gene>
<protein>
    <submittedName>
        <fullName evidence="2 4">Uncharacterized protein</fullName>
    </submittedName>
</protein>
<feature type="compositionally biased region" description="Acidic residues" evidence="1">
    <location>
        <begin position="1"/>
        <end position="10"/>
    </location>
</feature>